<feature type="domain" description="BON" evidence="2">
    <location>
        <begin position="121"/>
        <end position="189"/>
    </location>
</feature>
<evidence type="ECO:0000313" key="3">
    <source>
        <dbReference type="EMBL" id="MBM0106032.1"/>
    </source>
</evidence>
<evidence type="ECO:0000259" key="2">
    <source>
        <dbReference type="PROSITE" id="PS50914"/>
    </source>
</evidence>
<dbReference type="PANTHER" id="PTHR34606">
    <property type="entry name" value="BON DOMAIN-CONTAINING PROTEIN"/>
    <property type="match status" value="1"/>
</dbReference>
<dbReference type="Proteomes" id="UP000661077">
    <property type="component" value="Unassembled WGS sequence"/>
</dbReference>
<proteinExistence type="predicted"/>
<gene>
    <name evidence="3" type="ORF">JM946_14965</name>
</gene>
<organism evidence="3 4">
    <name type="scientific">Steroidobacter gossypii</name>
    <dbReference type="NCBI Taxonomy" id="2805490"/>
    <lineage>
        <taxon>Bacteria</taxon>
        <taxon>Pseudomonadati</taxon>
        <taxon>Pseudomonadota</taxon>
        <taxon>Gammaproteobacteria</taxon>
        <taxon>Steroidobacterales</taxon>
        <taxon>Steroidobacteraceae</taxon>
        <taxon>Steroidobacter</taxon>
    </lineage>
</organism>
<dbReference type="InterPro" id="IPR014004">
    <property type="entry name" value="Transpt-assoc_nodulatn_dom_bac"/>
</dbReference>
<dbReference type="Pfam" id="PF04972">
    <property type="entry name" value="BON"/>
    <property type="match status" value="1"/>
</dbReference>
<evidence type="ECO:0000313" key="4">
    <source>
        <dbReference type="Proteomes" id="UP000661077"/>
    </source>
</evidence>
<accession>A0ABS1WYM8</accession>
<dbReference type="InterPro" id="IPR051686">
    <property type="entry name" value="Lipoprotein_DolP"/>
</dbReference>
<comment type="caution">
    <text evidence="3">The sequence shown here is derived from an EMBL/GenBank/DDBJ whole genome shotgun (WGS) entry which is preliminary data.</text>
</comment>
<evidence type="ECO:0000256" key="1">
    <source>
        <dbReference type="SAM" id="MobiDB-lite"/>
    </source>
</evidence>
<dbReference type="RefSeq" id="WP_203168103.1">
    <property type="nucleotide sequence ID" value="NZ_JAEVLS010000003.1"/>
</dbReference>
<dbReference type="PANTHER" id="PTHR34606:SF15">
    <property type="entry name" value="BON DOMAIN-CONTAINING PROTEIN"/>
    <property type="match status" value="1"/>
</dbReference>
<dbReference type="EMBL" id="JAEVLS010000003">
    <property type="protein sequence ID" value="MBM0106032.1"/>
    <property type="molecule type" value="Genomic_DNA"/>
</dbReference>
<dbReference type="Gene3D" id="3.30.1340.30">
    <property type="match status" value="1"/>
</dbReference>
<feature type="compositionally biased region" description="Basic and acidic residues" evidence="1">
    <location>
        <begin position="1"/>
        <end position="11"/>
    </location>
</feature>
<reference evidence="3 4" key="1">
    <citation type="journal article" date="2021" name="Int. J. Syst. Evol. Microbiol.">
        <title>Steroidobacter gossypii sp. nov., isolated from soil of cotton cropping field.</title>
        <authorList>
            <person name="Huang R."/>
            <person name="Yang S."/>
            <person name="Zhen C."/>
            <person name="Liu W."/>
        </authorList>
    </citation>
    <scope>NUCLEOTIDE SEQUENCE [LARGE SCALE GENOMIC DNA]</scope>
    <source>
        <strain evidence="3 4">S1-65</strain>
    </source>
</reference>
<sequence>MRRNVVFDKGRGWQGAGHGAQVGEYRPQETSEYSDAYYGPGDEYSRRGSASGGYSREQEPLPQGDLRPGHPVGRFAPERHPDNRIYGEVRSFGELQQGRQSWADLGVNSFRGKGPKGYTRSDQRLIELICDRLTDDPHIDASEISVEVRNGEATLTGSVRDRQAKWRAEDLVESCSGVSAVHNRLRVQR</sequence>
<dbReference type="InterPro" id="IPR007055">
    <property type="entry name" value="BON_dom"/>
</dbReference>
<dbReference type="PROSITE" id="PS50914">
    <property type="entry name" value="BON"/>
    <property type="match status" value="1"/>
</dbReference>
<dbReference type="SMART" id="SM00749">
    <property type="entry name" value="BON"/>
    <property type="match status" value="1"/>
</dbReference>
<name>A0ABS1WYM8_9GAMM</name>
<keyword evidence="4" id="KW-1185">Reference proteome</keyword>
<feature type="region of interest" description="Disordered" evidence="1">
    <location>
        <begin position="1"/>
        <end position="82"/>
    </location>
</feature>
<protein>
    <submittedName>
        <fullName evidence="3">BON domain-containing protein</fullName>
    </submittedName>
</protein>